<organism evidence="1 2">
    <name type="scientific">Caerostris darwini</name>
    <dbReference type="NCBI Taxonomy" id="1538125"/>
    <lineage>
        <taxon>Eukaryota</taxon>
        <taxon>Metazoa</taxon>
        <taxon>Ecdysozoa</taxon>
        <taxon>Arthropoda</taxon>
        <taxon>Chelicerata</taxon>
        <taxon>Arachnida</taxon>
        <taxon>Araneae</taxon>
        <taxon>Araneomorphae</taxon>
        <taxon>Entelegynae</taxon>
        <taxon>Araneoidea</taxon>
        <taxon>Araneidae</taxon>
        <taxon>Caerostris</taxon>
    </lineage>
</organism>
<accession>A0AAV4UHM4</accession>
<dbReference type="Proteomes" id="UP001054837">
    <property type="component" value="Unassembled WGS sequence"/>
</dbReference>
<gene>
    <name evidence="1" type="ORF">CDAR_368061</name>
</gene>
<dbReference type="EMBL" id="BPLQ01011335">
    <property type="protein sequence ID" value="GIY57412.1"/>
    <property type="molecule type" value="Genomic_DNA"/>
</dbReference>
<comment type="caution">
    <text evidence="1">The sequence shown here is derived from an EMBL/GenBank/DDBJ whole genome shotgun (WGS) entry which is preliminary data.</text>
</comment>
<protein>
    <recommendedName>
        <fullName evidence="3">Secreted protein</fullName>
    </recommendedName>
</protein>
<proteinExistence type="predicted"/>
<name>A0AAV4UHM4_9ARAC</name>
<evidence type="ECO:0000313" key="1">
    <source>
        <dbReference type="EMBL" id="GIY57412.1"/>
    </source>
</evidence>
<dbReference type="AlphaFoldDB" id="A0AAV4UHM4"/>
<keyword evidence="2" id="KW-1185">Reference proteome</keyword>
<sequence length="97" mass="10816">MEMWSKRACLACVLSSSAETILPENPLRDCKKAFKVTNAARRLGPFTPRNKTAFAIVLLKNILFPKRKIHFDYGLINTTAPDGTERPHVKTEASGTL</sequence>
<reference evidence="1 2" key="1">
    <citation type="submission" date="2021-06" db="EMBL/GenBank/DDBJ databases">
        <title>Caerostris darwini draft genome.</title>
        <authorList>
            <person name="Kono N."/>
            <person name="Arakawa K."/>
        </authorList>
    </citation>
    <scope>NUCLEOTIDE SEQUENCE [LARGE SCALE GENOMIC DNA]</scope>
</reference>
<evidence type="ECO:0000313" key="2">
    <source>
        <dbReference type="Proteomes" id="UP001054837"/>
    </source>
</evidence>
<evidence type="ECO:0008006" key="3">
    <source>
        <dbReference type="Google" id="ProtNLM"/>
    </source>
</evidence>